<evidence type="ECO:0008006" key="4">
    <source>
        <dbReference type="Google" id="ProtNLM"/>
    </source>
</evidence>
<name>A0ABR3GJ29_9PEZI</name>
<dbReference type="Proteomes" id="UP001447188">
    <property type="component" value="Unassembled WGS sequence"/>
</dbReference>
<evidence type="ECO:0000313" key="3">
    <source>
        <dbReference type="Proteomes" id="UP001447188"/>
    </source>
</evidence>
<evidence type="ECO:0000256" key="1">
    <source>
        <dbReference type="SAM" id="MobiDB-lite"/>
    </source>
</evidence>
<comment type="caution">
    <text evidence="2">The sequence shown here is derived from an EMBL/GenBank/DDBJ whole genome shotgun (WGS) entry which is preliminary data.</text>
</comment>
<dbReference type="PANTHER" id="PTHR12732:SF8">
    <property type="entry name" value="NUCLEAR MRNA EXPORT PROTEIN THP1"/>
    <property type="match status" value="1"/>
</dbReference>
<protein>
    <recommendedName>
        <fullName evidence="4">PCI domain-containing protein</fullName>
    </recommendedName>
</protein>
<dbReference type="Gene3D" id="1.10.10.10">
    <property type="entry name" value="Winged helix-like DNA-binding domain superfamily/Winged helix DNA-binding domain"/>
    <property type="match status" value="1"/>
</dbReference>
<gene>
    <name evidence="2" type="ORF">Q9L58_005065</name>
</gene>
<dbReference type="SMART" id="SM00753">
    <property type="entry name" value="PAM"/>
    <property type="match status" value="1"/>
</dbReference>
<keyword evidence="3" id="KW-1185">Reference proteome</keyword>
<dbReference type="PROSITE" id="PS51257">
    <property type="entry name" value="PROKAR_LIPOPROTEIN"/>
    <property type="match status" value="1"/>
</dbReference>
<organism evidence="2 3">
    <name type="scientific">Discina gigas</name>
    <dbReference type="NCBI Taxonomy" id="1032678"/>
    <lineage>
        <taxon>Eukaryota</taxon>
        <taxon>Fungi</taxon>
        <taxon>Dikarya</taxon>
        <taxon>Ascomycota</taxon>
        <taxon>Pezizomycotina</taxon>
        <taxon>Pezizomycetes</taxon>
        <taxon>Pezizales</taxon>
        <taxon>Discinaceae</taxon>
        <taxon>Discina</taxon>
    </lineage>
</organism>
<dbReference type="InterPro" id="IPR045114">
    <property type="entry name" value="Csn12-like"/>
</dbReference>
<reference evidence="2 3" key="1">
    <citation type="submission" date="2024-02" db="EMBL/GenBank/DDBJ databases">
        <title>Discinaceae phylogenomics.</title>
        <authorList>
            <person name="Dirks A.C."/>
            <person name="James T.Y."/>
        </authorList>
    </citation>
    <scope>NUCLEOTIDE SEQUENCE [LARGE SCALE GENOMIC DNA]</scope>
    <source>
        <strain evidence="2 3">ACD0624</strain>
    </source>
</reference>
<sequence>MSWASRSNPPALLNQFLQTVSDARAAPNPQLLASCLNADPRYVTQNQLMISLREELVGNPRAIKPNTERVLTDEWPGFTELVIAYLNYVAALDPAVMWDVAAMTPWYKSLKAYMGALNPAFNSNHGSVLIPLVKSTTNLLTNFALKIDLLVGDPKFNSSHFAMNTLLRTFNITLGERTFFNGPPTLAIISKKAATLHIANLLFKLYFKLNQNRLCATIHTNIDAASIPSFLNLYPKADVVAYKYYLGRQHFFNAHFTSALSILTSAYDLCRAQDLKQRRLLLLHMITSALILGKFPSQSLLARPECQGFDQMFYPLCNAIRLGDFRGFRCALGDEGPDPWKRAWWIKWELYLALRNRCQVLLWRGLIRQTHLLTQQSAVDVAQGAKPAPPTVILSDVLALGRYLHELPGSAYRSANNNVNPLFLSGNGADSDGDDDNEEEEEDGGYFGLKMQMSDVETAVVSLLDQGFVKGYIARQPTGPLIVMSRMGMFPPVAEIYAGSRWRDDDGGKSLEEVNPFAAGGEGRVINLRGVKAIGE</sequence>
<feature type="region of interest" description="Disordered" evidence="1">
    <location>
        <begin position="424"/>
        <end position="443"/>
    </location>
</feature>
<dbReference type="PANTHER" id="PTHR12732">
    <property type="entry name" value="UNCHARACTERIZED PROTEASOME COMPONENT REGION PCI-CONTAINING"/>
    <property type="match status" value="1"/>
</dbReference>
<evidence type="ECO:0000313" key="2">
    <source>
        <dbReference type="EMBL" id="KAL0635927.1"/>
    </source>
</evidence>
<feature type="compositionally biased region" description="Acidic residues" evidence="1">
    <location>
        <begin position="431"/>
        <end position="443"/>
    </location>
</feature>
<dbReference type="InterPro" id="IPR036388">
    <property type="entry name" value="WH-like_DNA-bd_sf"/>
</dbReference>
<dbReference type="EMBL" id="JBBBZM010000059">
    <property type="protein sequence ID" value="KAL0635927.1"/>
    <property type="molecule type" value="Genomic_DNA"/>
</dbReference>
<proteinExistence type="predicted"/>
<accession>A0ABR3GJ29</accession>